<keyword evidence="11" id="KW-1185">Reference proteome</keyword>
<evidence type="ECO:0000256" key="2">
    <source>
        <dbReference type="ARBA" id="ARBA00005011"/>
    </source>
</evidence>
<keyword evidence="8" id="KW-0368">Histidine biosynthesis</keyword>
<dbReference type="InterPro" id="IPR004839">
    <property type="entry name" value="Aminotransferase_I/II_large"/>
</dbReference>
<evidence type="ECO:0000313" key="10">
    <source>
        <dbReference type="EMBL" id="QHI73124.1"/>
    </source>
</evidence>
<dbReference type="Gene3D" id="3.40.640.10">
    <property type="entry name" value="Type I PLP-dependent aspartate aminotransferase-like (Major domain)"/>
    <property type="match status" value="1"/>
</dbReference>
<dbReference type="AlphaFoldDB" id="A0A6P1MKD5"/>
<dbReference type="SUPFAM" id="SSF53383">
    <property type="entry name" value="PLP-dependent transferases"/>
    <property type="match status" value="1"/>
</dbReference>
<evidence type="ECO:0000256" key="8">
    <source>
        <dbReference type="HAMAP-Rule" id="MF_01023"/>
    </source>
</evidence>
<dbReference type="Pfam" id="PF00155">
    <property type="entry name" value="Aminotran_1_2"/>
    <property type="match status" value="1"/>
</dbReference>
<keyword evidence="5 8" id="KW-0808">Transferase</keyword>
<accession>A0A6P1MKD5</accession>
<organism evidence="10 11">
    <name type="scientific">Aminipila terrae</name>
    <dbReference type="NCBI Taxonomy" id="2697030"/>
    <lineage>
        <taxon>Bacteria</taxon>
        <taxon>Bacillati</taxon>
        <taxon>Bacillota</taxon>
        <taxon>Clostridia</taxon>
        <taxon>Peptostreptococcales</taxon>
        <taxon>Anaerovoracaceae</taxon>
        <taxon>Aminipila</taxon>
    </lineage>
</organism>
<dbReference type="Gene3D" id="3.90.1150.10">
    <property type="entry name" value="Aspartate Aminotransferase, domain 1"/>
    <property type="match status" value="1"/>
</dbReference>
<dbReference type="GO" id="GO:0030170">
    <property type="term" value="F:pyridoxal phosphate binding"/>
    <property type="evidence" value="ECO:0007669"/>
    <property type="project" value="InterPro"/>
</dbReference>
<dbReference type="InterPro" id="IPR015424">
    <property type="entry name" value="PyrdxlP-dep_Trfase"/>
</dbReference>
<dbReference type="InterPro" id="IPR001917">
    <property type="entry name" value="Aminotrans_II_pyridoxalP_BS"/>
</dbReference>
<comment type="catalytic activity">
    <reaction evidence="7 8">
        <text>L-histidinol phosphate + 2-oxoglutarate = 3-(imidazol-4-yl)-2-oxopropyl phosphate + L-glutamate</text>
        <dbReference type="Rhea" id="RHEA:23744"/>
        <dbReference type="ChEBI" id="CHEBI:16810"/>
        <dbReference type="ChEBI" id="CHEBI:29985"/>
        <dbReference type="ChEBI" id="CHEBI:57766"/>
        <dbReference type="ChEBI" id="CHEBI:57980"/>
        <dbReference type="EC" id="2.6.1.9"/>
    </reaction>
</comment>
<dbReference type="EMBL" id="CP047591">
    <property type="protein sequence ID" value="QHI73124.1"/>
    <property type="molecule type" value="Genomic_DNA"/>
</dbReference>
<dbReference type="InterPro" id="IPR050106">
    <property type="entry name" value="HistidinolP_aminotransfase"/>
</dbReference>
<evidence type="ECO:0000256" key="7">
    <source>
        <dbReference type="ARBA" id="ARBA00047481"/>
    </source>
</evidence>
<evidence type="ECO:0000313" key="11">
    <source>
        <dbReference type="Proteomes" id="UP000463883"/>
    </source>
</evidence>
<dbReference type="PANTHER" id="PTHR43643:SF3">
    <property type="entry name" value="HISTIDINOL-PHOSPHATE AMINOTRANSFERASE"/>
    <property type="match status" value="1"/>
</dbReference>
<dbReference type="PROSITE" id="PS00599">
    <property type="entry name" value="AA_TRANSFER_CLASS_2"/>
    <property type="match status" value="1"/>
</dbReference>
<dbReference type="RefSeq" id="WP_162362890.1">
    <property type="nucleotide sequence ID" value="NZ_CP047591.1"/>
</dbReference>
<protein>
    <recommendedName>
        <fullName evidence="8">Histidinol-phosphate aminotransferase</fullName>
        <ecNumber evidence="8">2.6.1.9</ecNumber>
    </recommendedName>
    <alternativeName>
        <fullName evidence="8">Imidazole acetol-phosphate transaminase</fullName>
    </alternativeName>
</protein>
<evidence type="ECO:0000259" key="9">
    <source>
        <dbReference type="Pfam" id="PF00155"/>
    </source>
</evidence>
<comment type="cofactor">
    <cofactor evidence="1 8">
        <name>pyridoxal 5'-phosphate</name>
        <dbReference type="ChEBI" id="CHEBI:597326"/>
    </cofactor>
</comment>
<dbReference type="GO" id="GO:0004400">
    <property type="term" value="F:histidinol-phosphate transaminase activity"/>
    <property type="evidence" value="ECO:0007669"/>
    <property type="project" value="UniProtKB-UniRule"/>
</dbReference>
<keyword evidence="8" id="KW-0028">Amino-acid biosynthesis</keyword>
<dbReference type="NCBIfam" id="TIGR01141">
    <property type="entry name" value="hisC"/>
    <property type="match status" value="1"/>
</dbReference>
<dbReference type="InterPro" id="IPR015422">
    <property type="entry name" value="PyrdxlP-dep_Trfase_small"/>
</dbReference>
<dbReference type="InterPro" id="IPR015421">
    <property type="entry name" value="PyrdxlP-dep_Trfase_major"/>
</dbReference>
<feature type="domain" description="Aminotransferase class I/classII large" evidence="9">
    <location>
        <begin position="26"/>
        <end position="345"/>
    </location>
</feature>
<evidence type="ECO:0000256" key="6">
    <source>
        <dbReference type="ARBA" id="ARBA00022898"/>
    </source>
</evidence>
<proteinExistence type="inferred from homology"/>
<name>A0A6P1MKD5_9FIRM</name>
<gene>
    <name evidence="8" type="primary">hisC</name>
    <name evidence="10" type="ORF">Ami3637_12600</name>
</gene>
<dbReference type="HAMAP" id="MF_01023">
    <property type="entry name" value="HisC_aminotrans_2"/>
    <property type="match status" value="1"/>
</dbReference>
<keyword evidence="4 8" id="KW-0032">Aminotransferase</keyword>
<sequence>MSKFLNNKYLTLDTYTPGEQPQDMQYIKLNTNESPFPPAPNVLKAINSREIENLRLYSDPECQNLREKLAGLYGVSSDQVYLSNGSDDILNFAFMAFSGNGTQAAFPDISYGFYKVFANLQGTQYTEIPLKEDFSIDYQEYCNLDKFIVIANPNAPTGLTLSISEIERILKSNPNHVVVIDEAYVDFGAESCYPLINRYENLLVVQTFSKSRSMAGARLGFALGPKELIADLNKIKYSTNPYNVNRMTLLAGEATIDANDYYLEKCKVIAQNRDYTTKELEKQGFKVLPSKANFILVKYEGIEGKFIYEQLKKSGILIRHFSTFRIKDYNRITIGTKEQMNVFLREVNKIVSEG</sequence>
<dbReference type="KEGG" id="amic:Ami3637_12600"/>
<feature type="modified residue" description="N6-(pyridoxal phosphate)lysine" evidence="8">
    <location>
        <position position="210"/>
    </location>
</feature>
<evidence type="ECO:0000256" key="3">
    <source>
        <dbReference type="ARBA" id="ARBA00011738"/>
    </source>
</evidence>
<dbReference type="Proteomes" id="UP000463883">
    <property type="component" value="Chromosome"/>
</dbReference>
<comment type="subunit">
    <text evidence="3 8">Homodimer.</text>
</comment>
<reference evidence="10 11" key="1">
    <citation type="submission" date="2020-01" db="EMBL/GenBank/DDBJ databases">
        <title>Genomic analysis of Aminipila sp. CBA3637.</title>
        <authorList>
            <person name="Kim Y.B."/>
            <person name="Roh S.W."/>
        </authorList>
    </citation>
    <scope>NUCLEOTIDE SEQUENCE [LARGE SCALE GENOMIC DNA]</scope>
    <source>
        <strain evidence="10 11">CBA3637</strain>
    </source>
</reference>
<dbReference type="EC" id="2.6.1.9" evidence="8"/>
<evidence type="ECO:0000256" key="4">
    <source>
        <dbReference type="ARBA" id="ARBA00022576"/>
    </source>
</evidence>
<dbReference type="CDD" id="cd00609">
    <property type="entry name" value="AAT_like"/>
    <property type="match status" value="1"/>
</dbReference>
<dbReference type="UniPathway" id="UPA00031">
    <property type="reaction ID" value="UER00012"/>
</dbReference>
<evidence type="ECO:0000256" key="1">
    <source>
        <dbReference type="ARBA" id="ARBA00001933"/>
    </source>
</evidence>
<dbReference type="GO" id="GO:0000105">
    <property type="term" value="P:L-histidine biosynthetic process"/>
    <property type="evidence" value="ECO:0007669"/>
    <property type="project" value="UniProtKB-UniRule"/>
</dbReference>
<keyword evidence="6 8" id="KW-0663">Pyridoxal phosphate</keyword>
<evidence type="ECO:0000256" key="5">
    <source>
        <dbReference type="ARBA" id="ARBA00022679"/>
    </source>
</evidence>
<dbReference type="InterPro" id="IPR005861">
    <property type="entry name" value="HisP_aminotrans"/>
</dbReference>
<comment type="similarity">
    <text evidence="8">Belongs to the class-II pyridoxal-phosphate-dependent aminotransferase family. Histidinol-phosphate aminotransferase subfamily.</text>
</comment>
<comment type="pathway">
    <text evidence="2 8">Amino-acid biosynthesis; L-histidine biosynthesis; L-histidine from 5-phospho-alpha-D-ribose 1-diphosphate: step 7/9.</text>
</comment>
<dbReference type="PANTHER" id="PTHR43643">
    <property type="entry name" value="HISTIDINOL-PHOSPHATE AMINOTRANSFERASE 2"/>
    <property type="match status" value="1"/>
</dbReference>